<dbReference type="VEuPathDB" id="ToxoDB:EAH_00014980"/>
<evidence type="ECO:0000313" key="3">
    <source>
        <dbReference type="EMBL" id="CDI84320.1"/>
    </source>
</evidence>
<keyword evidence="2" id="KW-0472">Membrane</keyword>
<dbReference type="PANTHER" id="PTHR10106">
    <property type="entry name" value="CYTOCHROME B561-RELATED"/>
    <property type="match status" value="1"/>
</dbReference>
<dbReference type="GeneID" id="25269568"/>
<name>U6GVW3_EIMAC</name>
<evidence type="ECO:0008006" key="5">
    <source>
        <dbReference type="Google" id="ProtNLM"/>
    </source>
</evidence>
<reference evidence="3" key="2">
    <citation type="submission" date="2013-10" db="EMBL/GenBank/DDBJ databases">
        <authorList>
            <person name="Aslett M."/>
        </authorList>
    </citation>
    <scope>NUCLEOTIDE SEQUENCE</scope>
    <source>
        <strain evidence="3">Houghton</strain>
    </source>
</reference>
<dbReference type="AlphaFoldDB" id="U6GVW3"/>
<keyword evidence="2" id="KW-0812">Transmembrane</keyword>
<dbReference type="GO" id="GO:0016491">
    <property type="term" value="F:oxidoreductase activity"/>
    <property type="evidence" value="ECO:0007669"/>
    <property type="project" value="InterPro"/>
</dbReference>
<accession>U6GVW3</accession>
<dbReference type="Proteomes" id="UP000018050">
    <property type="component" value="Unassembled WGS sequence"/>
</dbReference>
<gene>
    <name evidence="3" type="ORF">EAH_00014980</name>
</gene>
<sequence length="265" mass="28276">METGELAADSRRFFWLTQAFVVLLFGLQLSLCLQAEWGGGFAISDITSVQFFNFHPLLNILAFGVASTESLISFKALEKTVEPQPQAGLNAVGSRCDSVGAASRISQVSPVTGKCVVAAFIVGLEWRWTVKAAYLRYHKIGGLGIYSGALAAVSSGLMQKQSFLRNKSPKAPLFGSANLLANALGISVVLTLFAIIKAIFFVGVYFCRSCRCWALKVSLRTVLSTQKGPQAVCRPKMGTSDQLAQLQIPNGFAPGPPPGGRGDPA</sequence>
<dbReference type="PANTHER" id="PTHR10106:SF0">
    <property type="entry name" value="LD36721P"/>
    <property type="match status" value="1"/>
</dbReference>
<dbReference type="EMBL" id="HG673651">
    <property type="protein sequence ID" value="CDI84320.1"/>
    <property type="molecule type" value="Genomic_DNA"/>
</dbReference>
<evidence type="ECO:0000256" key="2">
    <source>
        <dbReference type="SAM" id="Phobius"/>
    </source>
</evidence>
<keyword evidence="2" id="KW-1133">Transmembrane helix</keyword>
<organism evidence="3 4">
    <name type="scientific">Eimeria acervulina</name>
    <name type="common">Coccidian parasite</name>
    <dbReference type="NCBI Taxonomy" id="5801"/>
    <lineage>
        <taxon>Eukaryota</taxon>
        <taxon>Sar</taxon>
        <taxon>Alveolata</taxon>
        <taxon>Apicomplexa</taxon>
        <taxon>Conoidasida</taxon>
        <taxon>Coccidia</taxon>
        <taxon>Eucoccidiorida</taxon>
        <taxon>Eimeriorina</taxon>
        <taxon>Eimeriidae</taxon>
        <taxon>Eimeria</taxon>
    </lineage>
</organism>
<proteinExistence type="predicted"/>
<dbReference type="InterPro" id="IPR043205">
    <property type="entry name" value="CYB561/CYBRD1-like"/>
</dbReference>
<reference evidence="3" key="1">
    <citation type="submission" date="2013-10" db="EMBL/GenBank/DDBJ databases">
        <title>Genomic analysis of the causative agents of coccidiosis in chickens.</title>
        <authorList>
            <person name="Reid A.J."/>
            <person name="Blake D."/>
            <person name="Billington K."/>
            <person name="Browne H."/>
            <person name="Dunn M."/>
            <person name="Hung S."/>
            <person name="Kawahara F."/>
            <person name="Miranda-Saavedra D."/>
            <person name="Mourier T."/>
            <person name="Nagra H."/>
            <person name="Otto T.D."/>
            <person name="Rawlings N."/>
            <person name="Sanchez A."/>
            <person name="Sanders M."/>
            <person name="Subramaniam C."/>
            <person name="Tay Y."/>
            <person name="Dear P."/>
            <person name="Doerig C."/>
            <person name="Gruber A."/>
            <person name="Parkinson J."/>
            <person name="Shirley M."/>
            <person name="Wan K.L."/>
            <person name="Berriman M."/>
            <person name="Tomley F."/>
            <person name="Pain A."/>
        </authorList>
    </citation>
    <scope>NUCLEOTIDE SEQUENCE</scope>
    <source>
        <strain evidence="3">Houghton</strain>
    </source>
</reference>
<protein>
    <recommendedName>
        <fullName evidence="5">Cytochrome b561 domain-containing protein</fullName>
    </recommendedName>
</protein>
<dbReference type="RefSeq" id="XP_013246680.1">
    <property type="nucleotide sequence ID" value="XM_013391226.1"/>
</dbReference>
<dbReference type="OrthoDB" id="354718at2759"/>
<evidence type="ECO:0000256" key="1">
    <source>
        <dbReference type="ARBA" id="ARBA00001970"/>
    </source>
</evidence>
<comment type="cofactor">
    <cofactor evidence="1">
        <name>heme b</name>
        <dbReference type="ChEBI" id="CHEBI:60344"/>
    </cofactor>
</comment>
<keyword evidence="4" id="KW-1185">Reference proteome</keyword>
<evidence type="ECO:0000313" key="4">
    <source>
        <dbReference type="Proteomes" id="UP000018050"/>
    </source>
</evidence>
<feature type="transmembrane region" description="Helical" evidence="2">
    <location>
        <begin position="140"/>
        <end position="158"/>
    </location>
</feature>
<feature type="transmembrane region" description="Helical" evidence="2">
    <location>
        <begin position="179"/>
        <end position="206"/>
    </location>
</feature>
<feature type="transmembrane region" description="Helical" evidence="2">
    <location>
        <begin position="12"/>
        <end position="33"/>
    </location>
</feature>
<dbReference type="Gene3D" id="1.20.120.1770">
    <property type="match status" value="2"/>
</dbReference>